<evidence type="ECO:0000313" key="9">
    <source>
        <dbReference type="EMBL" id="EPE29410.1"/>
    </source>
</evidence>
<evidence type="ECO:0000256" key="2">
    <source>
        <dbReference type="ARBA" id="ARBA00022664"/>
    </source>
</evidence>
<gene>
    <name evidence="9" type="ORF">GLAREA_00570</name>
</gene>
<dbReference type="GeneID" id="19459628"/>
<dbReference type="SUPFAM" id="SSF54928">
    <property type="entry name" value="RNA-binding domain, RBD"/>
    <property type="match status" value="1"/>
</dbReference>
<feature type="region of interest" description="Disordered" evidence="7">
    <location>
        <begin position="148"/>
        <end position="183"/>
    </location>
</feature>
<dbReference type="InterPro" id="IPR000504">
    <property type="entry name" value="RRM_dom"/>
</dbReference>
<dbReference type="KEGG" id="glz:GLAREA_00570"/>
<dbReference type="HOGENOM" id="CLU_400165_0_0_1"/>
<evidence type="ECO:0000256" key="7">
    <source>
        <dbReference type="SAM" id="MobiDB-lite"/>
    </source>
</evidence>
<dbReference type="STRING" id="1116229.S3CUU1"/>
<keyword evidence="2" id="KW-0507">mRNA processing</keyword>
<feature type="domain" description="RRM" evidence="8">
    <location>
        <begin position="66"/>
        <end position="144"/>
    </location>
</feature>
<feature type="compositionally biased region" description="Low complexity" evidence="7">
    <location>
        <begin position="54"/>
        <end position="65"/>
    </location>
</feature>
<dbReference type="PROSITE" id="PS50102">
    <property type="entry name" value="RRM"/>
    <property type="match status" value="1"/>
</dbReference>
<dbReference type="InterPro" id="IPR034201">
    <property type="entry name" value="RNPS1_RRM"/>
</dbReference>
<keyword evidence="10" id="KW-1185">Reference proteome</keyword>
<feature type="compositionally biased region" description="Low complexity" evidence="7">
    <location>
        <begin position="1"/>
        <end position="39"/>
    </location>
</feature>
<dbReference type="GO" id="GO:0000398">
    <property type="term" value="P:mRNA splicing, via spliceosome"/>
    <property type="evidence" value="ECO:0007669"/>
    <property type="project" value="TreeGrafter"/>
</dbReference>
<evidence type="ECO:0000256" key="5">
    <source>
        <dbReference type="ARBA" id="ARBA00023242"/>
    </source>
</evidence>
<feature type="region of interest" description="Disordered" evidence="7">
    <location>
        <begin position="295"/>
        <end position="348"/>
    </location>
</feature>
<name>S3CUU1_GLAL2</name>
<reference evidence="9 10" key="1">
    <citation type="journal article" date="2013" name="BMC Genomics">
        <title>Genomics-driven discovery of the pneumocandin biosynthetic gene cluster in the fungus Glarea lozoyensis.</title>
        <authorList>
            <person name="Chen L."/>
            <person name="Yue Q."/>
            <person name="Zhang X."/>
            <person name="Xiang M."/>
            <person name="Wang C."/>
            <person name="Li S."/>
            <person name="Che Y."/>
            <person name="Ortiz-Lopez F.J."/>
            <person name="Bills G.F."/>
            <person name="Liu X."/>
            <person name="An Z."/>
        </authorList>
    </citation>
    <scope>NUCLEOTIDE SEQUENCE [LARGE SCALE GENOMIC DNA]</scope>
    <source>
        <strain evidence="10">ATCC 20868 / MF5171</strain>
    </source>
</reference>
<evidence type="ECO:0000256" key="6">
    <source>
        <dbReference type="PROSITE-ProRule" id="PRU00176"/>
    </source>
</evidence>
<feature type="compositionally biased region" description="Basic and acidic residues" evidence="7">
    <location>
        <begin position="297"/>
        <end position="315"/>
    </location>
</feature>
<dbReference type="PANTHER" id="PTHR15481">
    <property type="entry name" value="RIBONUCLEIC ACID BINDING PROTEIN S1"/>
    <property type="match status" value="1"/>
</dbReference>
<evidence type="ECO:0000256" key="3">
    <source>
        <dbReference type="ARBA" id="ARBA00022884"/>
    </source>
</evidence>
<dbReference type="SMART" id="SM00360">
    <property type="entry name" value="RRM"/>
    <property type="match status" value="1"/>
</dbReference>
<keyword evidence="5" id="KW-0539">Nucleus</keyword>
<dbReference type="Gene3D" id="3.30.70.330">
    <property type="match status" value="1"/>
</dbReference>
<comment type="subcellular location">
    <subcellularLocation>
        <location evidence="1">Nucleus</location>
    </subcellularLocation>
</comment>
<organism evidence="9 10">
    <name type="scientific">Glarea lozoyensis (strain ATCC 20868 / MF5171)</name>
    <dbReference type="NCBI Taxonomy" id="1116229"/>
    <lineage>
        <taxon>Eukaryota</taxon>
        <taxon>Fungi</taxon>
        <taxon>Dikarya</taxon>
        <taxon>Ascomycota</taxon>
        <taxon>Pezizomycotina</taxon>
        <taxon>Leotiomycetes</taxon>
        <taxon>Helotiales</taxon>
        <taxon>Helotiaceae</taxon>
        <taxon>Glarea</taxon>
    </lineage>
</organism>
<proteinExistence type="predicted"/>
<dbReference type="GO" id="GO:0061574">
    <property type="term" value="C:ASAP complex"/>
    <property type="evidence" value="ECO:0007669"/>
    <property type="project" value="TreeGrafter"/>
</dbReference>
<dbReference type="GO" id="GO:0003723">
    <property type="term" value="F:RNA binding"/>
    <property type="evidence" value="ECO:0007669"/>
    <property type="project" value="UniProtKB-UniRule"/>
</dbReference>
<evidence type="ECO:0000256" key="1">
    <source>
        <dbReference type="ARBA" id="ARBA00004123"/>
    </source>
</evidence>
<keyword evidence="4" id="KW-0508">mRNA splicing</keyword>
<dbReference type="eggNOG" id="KOG0118">
    <property type="taxonomic scope" value="Eukaryota"/>
</dbReference>
<dbReference type="OrthoDB" id="252020at2759"/>
<keyword evidence="3 6" id="KW-0694">RNA-binding</keyword>
<accession>S3CUU1</accession>
<evidence type="ECO:0000259" key="8">
    <source>
        <dbReference type="PROSITE" id="PS50102"/>
    </source>
</evidence>
<evidence type="ECO:0000313" key="10">
    <source>
        <dbReference type="Proteomes" id="UP000016922"/>
    </source>
</evidence>
<dbReference type="Pfam" id="PF00076">
    <property type="entry name" value="RRM_1"/>
    <property type="match status" value="1"/>
</dbReference>
<dbReference type="PANTHER" id="PTHR15481:SF0">
    <property type="entry name" value="LD23870P-RELATED"/>
    <property type="match status" value="1"/>
</dbReference>
<dbReference type="InterPro" id="IPR035979">
    <property type="entry name" value="RBD_domain_sf"/>
</dbReference>
<evidence type="ECO:0000256" key="4">
    <source>
        <dbReference type="ARBA" id="ARBA00023187"/>
    </source>
</evidence>
<dbReference type="GO" id="GO:0005737">
    <property type="term" value="C:cytoplasm"/>
    <property type="evidence" value="ECO:0007669"/>
    <property type="project" value="TreeGrafter"/>
</dbReference>
<dbReference type="GO" id="GO:0005654">
    <property type="term" value="C:nucleoplasm"/>
    <property type="evidence" value="ECO:0007669"/>
    <property type="project" value="TreeGrafter"/>
</dbReference>
<dbReference type="CDD" id="cd12365">
    <property type="entry name" value="RRM_RNPS1"/>
    <property type="match status" value="1"/>
</dbReference>
<dbReference type="RefSeq" id="XP_008083519.1">
    <property type="nucleotide sequence ID" value="XM_008085328.1"/>
</dbReference>
<dbReference type="Proteomes" id="UP000016922">
    <property type="component" value="Unassembled WGS sequence"/>
</dbReference>
<dbReference type="InterPro" id="IPR012677">
    <property type="entry name" value="Nucleotide-bd_a/b_plait_sf"/>
</dbReference>
<protein>
    <submittedName>
        <fullName evidence="9">RNA-binding, RBD</fullName>
    </submittedName>
</protein>
<dbReference type="EMBL" id="KE145367">
    <property type="protein sequence ID" value="EPE29410.1"/>
    <property type="molecule type" value="Genomic_DNA"/>
</dbReference>
<sequence>MPSPSRSRSPTRSPSRGRPQSRSPYSDARRSISPRSASRSPRRNGRYRSESRSVSRGRSPSPIRSTKVVVEKLTKNVNEDHLREIFGSYGQIRDLDMPLNRQFNTNRGTAYILYTSEADAEAAIAHMHESQIDGAVINVSIVLPRRKFSPSPPLARRGANIDPRGPPSASFRGPPAHRHHDQFRAHGPLGATELDRGHSHPDLDRRQEGVEGVVGAIAQDVMLVAPGDDEVRAIAVTAAMMIEVEAGVEAVEHSFGRRMTTPAGLFDNLLKPLPQDSTGCGRLWEDPNSKRCIHSGYLKDLKKNRKQEQKSESKKSRQKALPPASTSPKTPKRSALEAPKINTSRIQFEPNITRQVKTAKPLKASKSFQLEAINNGGLNHDGPSARKPAMKRRATFPSLDHKRASKSRNGITRGLQVRAYCTDDLSQGFPYPKVLASHGIRRADWRMFQYELISPLLRWRGHGVGIGYSVDCICDIAAVWDQQYFRRKGLIMRIDMPGEEKFGLDFMDLYYEGIRNRKTYNVGQSLIGKGHKGVMKRGQLKDLARVREKMFRGTRIVLDPLTVVDNKTLYEQRGWLQWDKQSAAAERSLLKKMAEDKLPVDNEPWDFKKMAKIDRVDRWPPSTKKFASTLNPVSHAFNTRNAIFLLDEWVI</sequence>
<dbReference type="AlphaFoldDB" id="S3CUU1"/>
<feature type="region of interest" description="Disordered" evidence="7">
    <location>
        <begin position="1"/>
        <end position="66"/>
    </location>
</feature>